<protein>
    <submittedName>
        <fullName evidence="2">Uncharacterized protein</fullName>
    </submittedName>
</protein>
<feature type="non-terminal residue" evidence="2">
    <location>
        <position position="342"/>
    </location>
</feature>
<reference evidence="2 3" key="1">
    <citation type="journal article" date="2013" name="Curr. Biol.">
        <title>The Genome of the Foraminiferan Reticulomyxa filosa.</title>
        <authorList>
            <person name="Glockner G."/>
            <person name="Hulsmann N."/>
            <person name="Schleicher M."/>
            <person name="Noegel A.A."/>
            <person name="Eichinger L."/>
            <person name="Gallinger C."/>
            <person name="Pawlowski J."/>
            <person name="Sierra R."/>
            <person name="Euteneuer U."/>
            <person name="Pillet L."/>
            <person name="Moustafa A."/>
            <person name="Platzer M."/>
            <person name="Groth M."/>
            <person name="Szafranski K."/>
            <person name="Schliwa M."/>
        </authorList>
    </citation>
    <scope>NUCLEOTIDE SEQUENCE [LARGE SCALE GENOMIC DNA]</scope>
</reference>
<dbReference type="Proteomes" id="UP000023152">
    <property type="component" value="Unassembled WGS sequence"/>
</dbReference>
<proteinExistence type="predicted"/>
<dbReference type="EMBL" id="ASPP01008180">
    <property type="protein sequence ID" value="ETO25956.1"/>
    <property type="molecule type" value="Genomic_DNA"/>
</dbReference>
<feature type="region of interest" description="Disordered" evidence="1">
    <location>
        <begin position="245"/>
        <end position="288"/>
    </location>
</feature>
<feature type="compositionally biased region" description="Basic and acidic residues" evidence="1">
    <location>
        <begin position="256"/>
        <end position="281"/>
    </location>
</feature>
<dbReference type="AlphaFoldDB" id="X6NJ02"/>
<organism evidence="2 3">
    <name type="scientific">Reticulomyxa filosa</name>
    <dbReference type="NCBI Taxonomy" id="46433"/>
    <lineage>
        <taxon>Eukaryota</taxon>
        <taxon>Sar</taxon>
        <taxon>Rhizaria</taxon>
        <taxon>Retaria</taxon>
        <taxon>Foraminifera</taxon>
        <taxon>Monothalamids</taxon>
        <taxon>Reticulomyxidae</taxon>
        <taxon>Reticulomyxa</taxon>
    </lineage>
</organism>
<evidence type="ECO:0000256" key="1">
    <source>
        <dbReference type="SAM" id="MobiDB-lite"/>
    </source>
</evidence>
<keyword evidence="3" id="KW-1185">Reference proteome</keyword>
<feature type="non-terminal residue" evidence="2">
    <location>
        <position position="1"/>
    </location>
</feature>
<sequence length="342" mass="39485">FFFFKKKKNNNNNNKVFDLLTEVLTECIFHSSTQIYTEQKRKKLFDNVTEIASLFSALNEAKSVSNALTLLLDSYTRCVQKDGADKNDLNPLWIVDDLFHMKKKFATLNLKHLEKLCLFFPDILTNMKHISWLIRHSITNGKALDDMNVFVCQQPLSRTKRIVETWLKFMHDSVKPNVVAEVILLYLETCTSADTISGHEAYSYSEYAQFLEEYIKQSIDTAYMKLKDLYDIALILDGLGAQPSHDNGAVGQTEAPELKSRESSHSEHSRGSREAPSEKRGTVTGVGDGIKDKERGLVEYFREEKNRKQWWEYIEEVEMLFRDDAEISKALWQDGIFNIIPE</sequence>
<accession>X6NJ02</accession>
<evidence type="ECO:0000313" key="2">
    <source>
        <dbReference type="EMBL" id="ETO25956.1"/>
    </source>
</evidence>
<name>X6NJ02_RETFI</name>
<gene>
    <name evidence="2" type="ORF">RFI_11181</name>
</gene>
<evidence type="ECO:0000313" key="3">
    <source>
        <dbReference type="Proteomes" id="UP000023152"/>
    </source>
</evidence>
<comment type="caution">
    <text evidence="2">The sequence shown here is derived from an EMBL/GenBank/DDBJ whole genome shotgun (WGS) entry which is preliminary data.</text>
</comment>